<sequence length="452" mass="52411">MQSPRVERIAQSLPETLTPVEECERLVVNDDYDMDEEGDDDYDMEEEEDDNYDMKEEEEEESNELDCWGNMPDADNRQTVPILQFMATLTKSNPGSKVEWKTLNTGVIGSAYFYRVFWAFGPSIEGFKHCKPVISIDATFLYGKYKRKLMIAMAQDANNSIYPFAFAVVEEESQSSWYWLLDCIKKHVTTLEGFDFDTQGIISDRHTGIMSAILAIDDKDDDSSRPPNLYHQFCLRYVASNFNERYHDKQLKNMIMRAGYANQLRKFNTIMDAIRKLNPSAGKRLNDIPHEKWALAHDDGRRYGAITTNLVECFNGVLKGARNLPITAMMEFIFFKLVKYFNDRRNNTRANLEEGQVYSKHAMDMFEKYTKKSLLHIVIEVTREDGTFSVRTPMNLNSINRDNDVVQNQHDFEMRWIGGKTRLNQNAGCAIKRDIIVENALMRIKQVQVMLL</sequence>
<feature type="compositionally biased region" description="Acidic residues" evidence="1">
    <location>
        <begin position="30"/>
        <end position="64"/>
    </location>
</feature>
<protein>
    <recommendedName>
        <fullName evidence="2">MULE transposase domain-containing protein</fullName>
    </recommendedName>
</protein>
<evidence type="ECO:0000313" key="3">
    <source>
        <dbReference type="EMBL" id="SPD30660.1"/>
    </source>
</evidence>
<dbReference type="InterPro" id="IPR018289">
    <property type="entry name" value="MULE_transposase_dom"/>
</dbReference>
<reference evidence="3" key="1">
    <citation type="submission" date="2018-02" db="EMBL/GenBank/DDBJ databases">
        <authorList>
            <person name="Cohen D.B."/>
            <person name="Kent A.D."/>
        </authorList>
    </citation>
    <scope>NUCLEOTIDE SEQUENCE</scope>
</reference>
<dbReference type="AlphaFoldDB" id="A0A2N9J2B8"/>
<organism evidence="3">
    <name type="scientific">Fagus sylvatica</name>
    <name type="common">Beechnut</name>
    <dbReference type="NCBI Taxonomy" id="28930"/>
    <lineage>
        <taxon>Eukaryota</taxon>
        <taxon>Viridiplantae</taxon>
        <taxon>Streptophyta</taxon>
        <taxon>Embryophyta</taxon>
        <taxon>Tracheophyta</taxon>
        <taxon>Spermatophyta</taxon>
        <taxon>Magnoliopsida</taxon>
        <taxon>eudicotyledons</taxon>
        <taxon>Gunneridae</taxon>
        <taxon>Pentapetalae</taxon>
        <taxon>rosids</taxon>
        <taxon>fabids</taxon>
        <taxon>Fagales</taxon>
        <taxon>Fagaceae</taxon>
        <taxon>Fagus</taxon>
    </lineage>
</organism>
<proteinExistence type="predicted"/>
<evidence type="ECO:0000259" key="2">
    <source>
        <dbReference type="Pfam" id="PF10551"/>
    </source>
</evidence>
<feature type="domain" description="MULE transposase" evidence="2">
    <location>
        <begin position="133"/>
        <end position="241"/>
    </location>
</feature>
<accession>A0A2N9J2B8</accession>
<dbReference type="EMBL" id="OIVN01006326">
    <property type="protein sequence ID" value="SPD30660.1"/>
    <property type="molecule type" value="Genomic_DNA"/>
</dbReference>
<dbReference type="Pfam" id="PF10551">
    <property type="entry name" value="MULE"/>
    <property type="match status" value="1"/>
</dbReference>
<dbReference type="PANTHER" id="PTHR31973:SF195">
    <property type="entry name" value="MUDR FAMILY TRANSPOSASE"/>
    <property type="match status" value="1"/>
</dbReference>
<dbReference type="PANTHER" id="PTHR31973">
    <property type="entry name" value="POLYPROTEIN, PUTATIVE-RELATED"/>
    <property type="match status" value="1"/>
</dbReference>
<name>A0A2N9J2B8_FAGSY</name>
<gene>
    <name evidence="3" type="ORF">FSB_LOCUS58542</name>
</gene>
<evidence type="ECO:0000256" key="1">
    <source>
        <dbReference type="SAM" id="MobiDB-lite"/>
    </source>
</evidence>
<feature type="region of interest" description="Disordered" evidence="1">
    <location>
        <begin position="28"/>
        <end position="71"/>
    </location>
</feature>